<protein>
    <submittedName>
        <fullName evidence="1">Sulfotransferase</fullName>
    </submittedName>
</protein>
<dbReference type="Proteomes" id="UP001419910">
    <property type="component" value="Unassembled WGS sequence"/>
</dbReference>
<comment type="caution">
    <text evidence="1">The sequence shown here is derived from an EMBL/GenBank/DDBJ whole genome shotgun (WGS) entry which is preliminary data.</text>
</comment>
<dbReference type="InterPro" id="IPR027417">
    <property type="entry name" value="P-loop_NTPase"/>
</dbReference>
<reference evidence="1 2" key="1">
    <citation type="submission" date="2024-05" db="EMBL/GenBank/DDBJ databases">
        <authorList>
            <person name="Liu Q."/>
            <person name="Xin Y.-H."/>
        </authorList>
    </citation>
    <scope>NUCLEOTIDE SEQUENCE [LARGE SCALE GENOMIC DNA]</scope>
    <source>
        <strain evidence="1 2">CGMCC 1.10181</strain>
    </source>
</reference>
<organism evidence="1 2">
    <name type="scientific">Sphingomonas oligophenolica</name>
    <dbReference type="NCBI Taxonomy" id="301154"/>
    <lineage>
        <taxon>Bacteria</taxon>
        <taxon>Pseudomonadati</taxon>
        <taxon>Pseudomonadota</taxon>
        <taxon>Alphaproteobacteria</taxon>
        <taxon>Sphingomonadales</taxon>
        <taxon>Sphingomonadaceae</taxon>
        <taxon>Sphingomonas</taxon>
    </lineage>
</organism>
<accession>A0ABU9Y0Y8</accession>
<dbReference type="EMBL" id="JBDIME010000004">
    <property type="protein sequence ID" value="MEN2789438.1"/>
    <property type="molecule type" value="Genomic_DNA"/>
</dbReference>
<name>A0ABU9Y0Y8_9SPHN</name>
<keyword evidence="2" id="KW-1185">Reference proteome</keyword>
<evidence type="ECO:0000313" key="1">
    <source>
        <dbReference type="EMBL" id="MEN2789438.1"/>
    </source>
</evidence>
<dbReference type="Pfam" id="PF13469">
    <property type="entry name" value="Sulfotransfer_3"/>
    <property type="match status" value="1"/>
</dbReference>
<proteinExistence type="predicted"/>
<dbReference type="Gene3D" id="3.40.50.300">
    <property type="entry name" value="P-loop containing nucleotide triphosphate hydrolases"/>
    <property type="match status" value="1"/>
</dbReference>
<evidence type="ECO:0000313" key="2">
    <source>
        <dbReference type="Proteomes" id="UP001419910"/>
    </source>
</evidence>
<sequence>MLVTLFLFAATVATIELARGVRLLARFRELAVVGGRSARLLPRTGVSEWAKERAMRLMAVKLLGSSLHAGALLTLAGMPLALALAVTRDSPTDWGARALLLTATIGYSLARRRFRIAPDTAEHLLHRLTLGSAPVRDISFDIERAAYRTKLPRDAGPGPIFVTGLARAGTTIVMRSLHESGGFASLSYRDLPLPMAPNSLARLARGAKRSVATQERGHGDGIFHDLDSPEAIEEVFWSHFEGARYRQPQALSPQPVAPDTIAAFRDYVGLVRLRHGGGRYLSKNNNNVLRLPALIEAFPDAVLLHPFRDPLQQAASLRHQHRRACALAEEDPRRASFMTWLGHHEFGRDQRPFAFPGAPGPDEDRESLDYWVKAWISVYRSLSLQPEAVGAQQVFVDYDRLCRGGGKLGPLLTERLGLDRTHEPAGFRPPAPHAVEETSPALIAEAYALHATLVQRAEPTPGFHRAVAG</sequence>
<dbReference type="RefSeq" id="WP_343887262.1">
    <property type="nucleotide sequence ID" value="NZ_BAAAEH010000002.1"/>
</dbReference>
<dbReference type="SUPFAM" id="SSF52540">
    <property type="entry name" value="P-loop containing nucleoside triphosphate hydrolases"/>
    <property type="match status" value="1"/>
</dbReference>
<gene>
    <name evidence="1" type="ORF">ABC974_07375</name>
</gene>